<dbReference type="InterPro" id="IPR029041">
    <property type="entry name" value="FAD-linked_oxidoreductase-like"/>
</dbReference>
<dbReference type="Gene3D" id="3.20.20.220">
    <property type="match status" value="1"/>
</dbReference>
<proteinExistence type="predicted"/>
<protein>
    <recommendedName>
        <fullName evidence="3">Methylenetetrahydrofolate reductase (NAD(P)H)</fullName>
    </recommendedName>
</protein>
<evidence type="ECO:0000256" key="1">
    <source>
        <dbReference type="ARBA" id="ARBA00023002"/>
    </source>
</evidence>
<name>A0A7S3QNC5_DUNTE</name>
<gene>
    <name evidence="2" type="ORF">DTER00134_LOCUS3158</name>
</gene>
<keyword evidence="1" id="KW-0560">Oxidoreductase</keyword>
<dbReference type="EMBL" id="HBIP01006180">
    <property type="protein sequence ID" value="CAE0488095.1"/>
    <property type="molecule type" value="Transcribed_RNA"/>
</dbReference>
<evidence type="ECO:0000313" key="2">
    <source>
        <dbReference type="EMBL" id="CAE0488095.1"/>
    </source>
</evidence>
<reference evidence="2" key="1">
    <citation type="submission" date="2021-01" db="EMBL/GenBank/DDBJ databases">
        <authorList>
            <person name="Corre E."/>
            <person name="Pelletier E."/>
            <person name="Niang G."/>
            <person name="Scheremetjew M."/>
            <person name="Finn R."/>
            <person name="Kale V."/>
            <person name="Holt S."/>
            <person name="Cochrane G."/>
            <person name="Meng A."/>
            <person name="Brown T."/>
            <person name="Cohen L."/>
        </authorList>
    </citation>
    <scope>NUCLEOTIDE SEQUENCE</scope>
    <source>
        <strain evidence="2">CCMP1320</strain>
    </source>
</reference>
<dbReference type="GO" id="GO:0016491">
    <property type="term" value="F:oxidoreductase activity"/>
    <property type="evidence" value="ECO:0007669"/>
    <property type="project" value="UniProtKB-KW"/>
</dbReference>
<sequence length="281" mass="31738">MSHKSVHQKWRLELFVKDRADAASCRQFLQENGIKRVNIPNKHKGEDLVGICQALQPNVDVCLHWSCKHQHQHRSMDKSMKHMVQTMQILHQQASAHSLLLVSGGGKRLKQFEACQVLDQLHPKEPTYGRLPLQLPIHCAFNPYLEGEAAAEERQRLQKKLQAGVAGVYLQIGTDTVKLAEGLDFLRNCTKGADQLQLHGSVLLPTRKLLAQMTFRPWSGVVLSKKFFTSVETANSLIAQVMRTYARYGVVPVIESPVSNSSELRRVHDLLDLYDHACGQH</sequence>
<dbReference type="SUPFAM" id="SSF51730">
    <property type="entry name" value="FAD-linked oxidoreductase"/>
    <property type="match status" value="1"/>
</dbReference>
<dbReference type="AlphaFoldDB" id="A0A7S3QNC5"/>
<evidence type="ECO:0008006" key="3">
    <source>
        <dbReference type="Google" id="ProtNLM"/>
    </source>
</evidence>
<organism evidence="2">
    <name type="scientific">Dunaliella tertiolecta</name>
    <name type="common">Green alga</name>
    <dbReference type="NCBI Taxonomy" id="3047"/>
    <lineage>
        <taxon>Eukaryota</taxon>
        <taxon>Viridiplantae</taxon>
        <taxon>Chlorophyta</taxon>
        <taxon>core chlorophytes</taxon>
        <taxon>Chlorophyceae</taxon>
        <taxon>CS clade</taxon>
        <taxon>Chlamydomonadales</taxon>
        <taxon>Dunaliellaceae</taxon>
        <taxon>Dunaliella</taxon>
    </lineage>
</organism>
<accession>A0A7S3QNC5</accession>